<protein>
    <submittedName>
        <fullName evidence="1">Uncharacterized protein</fullName>
    </submittedName>
</protein>
<sequence length="171" mass="18062">MAQDFSTWAILNASDRPVCDYVGIVSCSLAEAARVLTEPLEGGNLAAYNKVQAPDAVSLSLALDGDPSIQTQALNALRSLKQAIGTDSLCKLVTPYFVVENLALETISQSRSVTQNASSLIVELGFITIRAVQTGTRKVVWSPQNPTSSDEVSAGKVQPKTLAAKLAEGLL</sequence>
<accession>A0A8S5P8N7</accession>
<dbReference type="EMBL" id="BK015352">
    <property type="protein sequence ID" value="DAE02795.1"/>
    <property type="molecule type" value="Genomic_DNA"/>
</dbReference>
<organism evidence="1">
    <name type="scientific">Myoviridae sp. ctEwD1</name>
    <dbReference type="NCBI Taxonomy" id="2825063"/>
    <lineage>
        <taxon>Viruses</taxon>
        <taxon>Duplodnaviria</taxon>
        <taxon>Heunggongvirae</taxon>
        <taxon>Uroviricota</taxon>
        <taxon>Caudoviricetes</taxon>
    </lineage>
</organism>
<proteinExistence type="predicted"/>
<name>A0A8S5P8N7_9CAUD</name>
<evidence type="ECO:0000313" key="1">
    <source>
        <dbReference type="EMBL" id="DAE02795.1"/>
    </source>
</evidence>
<reference evidence="1" key="1">
    <citation type="journal article" date="2021" name="Proc. Natl. Acad. Sci. U.S.A.">
        <title>A Catalog of Tens of Thousands of Viruses from Human Metagenomes Reveals Hidden Associations with Chronic Diseases.</title>
        <authorList>
            <person name="Tisza M.J."/>
            <person name="Buck C.B."/>
        </authorList>
    </citation>
    <scope>NUCLEOTIDE SEQUENCE</scope>
    <source>
        <strain evidence="1">CtEwD1</strain>
    </source>
</reference>